<name>A0A8S5MSW2_9CAUD</name>
<dbReference type="EMBL" id="BK014981">
    <property type="protein sequence ID" value="DAD85393.1"/>
    <property type="molecule type" value="Genomic_DNA"/>
</dbReference>
<sequence length="112" mass="13112">MYVAGGKDFRICRVRIENKAVRSGFCVGQPFELDNDSPSGEPVFQRIFFRAGGYEVPQCVDEFRFERSHSDSKNLCGCRSFPAAILRWIIKEFQSLTILWRRKWLKVKQTKM</sequence>
<accession>A0A8S5MSW2</accession>
<protein>
    <submittedName>
        <fullName evidence="1">Uncharacterized protein</fullName>
    </submittedName>
</protein>
<organism evidence="1">
    <name type="scientific">Siphoviridae sp. ctigT3</name>
    <dbReference type="NCBI Taxonomy" id="2826434"/>
    <lineage>
        <taxon>Viruses</taxon>
        <taxon>Duplodnaviria</taxon>
        <taxon>Heunggongvirae</taxon>
        <taxon>Uroviricota</taxon>
        <taxon>Caudoviricetes</taxon>
    </lineage>
</organism>
<proteinExistence type="predicted"/>
<reference evidence="1" key="1">
    <citation type="journal article" date="2021" name="Proc. Natl. Acad. Sci. U.S.A.">
        <title>A Catalog of Tens of Thousands of Viruses from Human Metagenomes Reveals Hidden Associations with Chronic Diseases.</title>
        <authorList>
            <person name="Tisza M.J."/>
            <person name="Buck C.B."/>
        </authorList>
    </citation>
    <scope>NUCLEOTIDE SEQUENCE</scope>
    <source>
        <strain evidence="1">CtigT3</strain>
    </source>
</reference>
<evidence type="ECO:0000313" key="1">
    <source>
        <dbReference type="EMBL" id="DAD85393.1"/>
    </source>
</evidence>